<keyword evidence="2" id="KW-1185">Reference proteome</keyword>
<dbReference type="Proteomes" id="UP000886523">
    <property type="component" value="Unassembled WGS sequence"/>
</dbReference>
<evidence type="ECO:0000313" key="2">
    <source>
        <dbReference type="Proteomes" id="UP000886523"/>
    </source>
</evidence>
<name>A0A9P6DKD8_9AGAM</name>
<accession>A0A9P6DKD8</accession>
<dbReference type="AlphaFoldDB" id="A0A9P6DKD8"/>
<gene>
    <name evidence="1" type="ORF">BS47DRAFT_577913</name>
</gene>
<sequence length="141" mass="16235">MILKLAKGRCEDLIVPWRSMSPLLTEALDLRRKPAALMKYKTWAGYVEENKMTKTADAVKYERSQGYLRFFPTRSPLDEALWGISWEVSVLKSSFFGLKSPSVSESCFCGFEKVHPKCLYSRVCHVVFVLKCCRRNISVRS</sequence>
<dbReference type="InterPro" id="IPR024077">
    <property type="entry name" value="Neurolysin/TOP_dom2"/>
</dbReference>
<dbReference type="EMBL" id="MU129175">
    <property type="protein sequence ID" value="KAF9505087.1"/>
    <property type="molecule type" value="Genomic_DNA"/>
</dbReference>
<proteinExistence type="predicted"/>
<protein>
    <submittedName>
        <fullName evidence="1">Uncharacterized protein</fullName>
    </submittedName>
</protein>
<comment type="caution">
    <text evidence="1">The sequence shown here is derived from an EMBL/GenBank/DDBJ whole genome shotgun (WGS) entry which is preliminary data.</text>
</comment>
<dbReference type="Gene3D" id="1.10.1370.10">
    <property type="entry name" value="Neurolysin, domain 3"/>
    <property type="match status" value="1"/>
</dbReference>
<evidence type="ECO:0000313" key="1">
    <source>
        <dbReference type="EMBL" id="KAF9505087.1"/>
    </source>
</evidence>
<organism evidence="1 2">
    <name type="scientific">Hydnum rufescens UP504</name>
    <dbReference type="NCBI Taxonomy" id="1448309"/>
    <lineage>
        <taxon>Eukaryota</taxon>
        <taxon>Fungi</taxon>
        <taxon>Dikarya</taxon>
        <taxon>Basidiomycota</taxon>
        <taxon>Agaricomycotina</taxon>
        <taxon>Agaricomycetes</taxon>
        <taxon>Cantharellales</taxon>
        <taxon>Hydnaceae</taxon>
        <taxon>Hydnum</taxon>
    </lineage>
</organism>
<reference evidence="1" key="1">
    <citation type="journal article" date="2020" name="Nat. Commun.">
        <title>Large-scale genome sequencing of mycorrhizal fungi provides insights into the early evolution of symbiotic traits.</title>
        <authorList>
            <person name="Miyauchi S."/>
            <person name="Kiss E."/>
            <person name="Kuo A."/>
            <person name="Drula E."/>
            <person name="Kohler A."/>
            <person name="Sanchez-Garcia M."/>
            <person name="Morin E."/>
            <person name="Andreopoulos B."/>
            <person name="Barry K.W."/>
            <person name="Bonito G."/>
            <person name="Buee M."/>
            <person name="Carver A."/>
            <person name="Chen C."/>
            <person name="Cichocki N."/>
            <person name="Clum A."/>
            <person name="Culley D."/>
            <person name="Crous P.W."/>
            <person name="Fauchery L."/>
            <person name="Girlanda M."/>
            <person name="Hayes R.D."/>
            <person name="Keri Z."/>
            <person name="LaButti K."/>
            <person name="Lipzen A."/>
            <person name="Lombard V."/>
            <person name="Magnuson J."/>
            <person name="Maillard F."/>
            <person name="Murat C."/>
            <person name="Nolan M."/>
            <person name="Ohm R.A."/>
            <person name="Pangilinan J."/>
            <person name="Pereira M.F."/>
            <person name="Perotto S."/>
            <person name="Peter M."/>
            <person name="Pfister S."/>
            <person name="Riley R."/>
            <person name="Sitrit Y."/>
            <person name="Stielow J.B."/>
            <person name="Szollosi G."/>
            <person name="Zifcakova L."/>
            <person name="Stursova M."/>
            <person name="Spatafora J.W."/>
            <person name="Tedersoo L."/>
            <person name="Vaario L.M."/>
            <person name="Yamada A."/>
            <person name="Yan M."/>
            <person name="Wang P."/>
            <person name="Xu J."/>
            <person name="Bruns T."/>
            <person name="Baldrian P."/>
            <person name="Vilgalys R."/>
            <person name="Dunand C."/>
            <person name="Henrissat B."/>
            <person name="Grigoriev I.V."/>
            <person name="Hibbett D."/>
            <person name="Nagy L.G."/>
            <person name="Martin F.M."/>
        </authorList>
    </citation>
    <scope>NUCLEOTIDE SEQUENCE</scope>
    <source>
        <strain evidence="1">UP504</strain>
    </source>
</reference>